<proteinExistence type="predicted"/>
<sequence>MEKMERDRALESFQAGDLEPGYNAKYNLLQEILRAMLKTPHVGSTDWIFFIAEILEWLDLRGDYDDYVQDPRYPWPHSFIVQDIVQAFAMIAMFLPNSNVTKLVTMFVNSSQCDEFRKSGARPSYKFRDKELWKEWKEFYTRVTNYICLAVTLVKTQLSIEPTSESFKSRYLKDLSSLFIVYLVKDSFHSALTLK</sequence>
<organism evidence="1 2">
    <name type="scientific">Fusarium oxysporum f. sp. narcissi</name>
    <dbReference type="NCBI Taxonomy" id="451672"/>
    <lineage>
        <taxon>Eukaryota</taxon>
        <taxon>Fungi</taxon>
        <taxon>Dikarya</taxon>
        <taxon>Ascomycota</taxon>
        <taxon>Pezizomycotina</taxon>
        <taxon>Sordariomycetes</taxon>
        <taxon>Hypocreomycetidae</taxon>
        <taxon>Hypocreales</taxon>
        <taxon>Nectriaceae</taxon>
        <taxon>Fusarium</taxon>
        <taxon>Fusarium oxysporum species complex</taxon>
    </lineage>
</organism>
<gene>
    <name evidence="1" type="ORF">BFJ63_vAg147</name>
</gene>
<accession>A0A4Q2WA95</accession>
<dbReference type="Proteomes" id="UP000290540">
    <property type="component" value="Unassembled WGS sequence"/>
</dbReference>
<protein>
    <submittedName>
        <fullName evidence="1">Uncharacterized protein</fullName>
    </submittedName>
</protein>
<comment type="caution">
    <text evidence="1">The sequence shown here is derived from an EMBL/GenBank/DDBJ whole genome shotgun (WGS) entry which is preliminary data.</text>
</comment>
<reference evidence="1 2" key="1">
    <citation type="submission" date="2016-12" db="EMBL/GenBank/DDBJ databases">
        <title>Draft genome sequence of Fusarium oxysporum causing rot on Narcissus.</title>
        <authorList>
            <person name="Armitage A.D."/>
            <person name="Taylor A."/>
            <person name="Clarkson J.P."/>
            <person name="Harrison R.J."/>
            <person name="Jackson A.C."/>
        </authorList>
    </citation>
    <scope>NUCLEOTIDE SEQUENCE [LARGE SCALE GENOMIC DNA]</scope>
    <source>
        <strain evidence="1 2">N139</strain>
    </source>
</reference>
<evidence type="ECO:0000313" key="2">
    <source>
        <dbReference type="Proteomes" id="UP000290540"/>
    </source>
</evidence>
<dbReference type="EMBL" id="MQTW01000001">
    <property type="protein sequence ID" value="RYC96982.1"/>
    <property type="molecule type" value="Genomic_DNA"/>
</dbReference>
<name>A0A4Q2WA95_FUSOX</name>
<evidence type="ECO:0000313" key="1">
    <source>
        <dbReference type="EMBL" id="RYC96982.1"/>
    </source>
</evidence>
<dbReference type="AlphaFoldDB" id="A0A4Q2WA95"/>